<dbReference type="Gene3D" id="1.20.120.1780">
    <property type="entry name" value="UbiA prenyltransferase"/>
    <property type="match status" value="1"/>
</dbReference>
<feature type="non-terminal residue" evidence="6">
    <location>
        <position position="1"/>
    </location>
</feature>
<feature type="transmembrane region" description="Helical" evidence="5">
    <location>
        <begin position="38"/>
        <end position="71"/>
    </location>
</feature>
<protein>
    <submittedName>
        <fullName evidence="6">Geranylgeranylglycerol-phosphate geranylgeranyltransferase</fullName>
        <ecNumber evidence="6">2.5.1.42</ecNumber>
    </submittedName>
</protein>
<dbReference type="GO" id="GO:0005886">
    <property type="term" value="C:plasma membrane"/>
    <property type="evidence" value="ECO:0007669"/>
    <property type="project" value="UniProtKB-SubCell"/>
</dbReference>
<dbReference type="InterPro" id="IPR050475">
    <property type="entry name" value="Prenyltransferase_related"/>
</dbReference>
<dbReference type="Proteomes" id="UP001596328">
    <property type="component" value="Unassembled WGS sequence"/>
</dbReference>
<keyword evidence="7" id="KW-1185">Reference proteome</keyword>
<dbReference type="InterPro" id="IPR000537">
    <property type="entry name" value="UbiA_prenyltransferase"/>
</dbReference>
<evidence type="ECO:0000256" key="2">
    <source>
        <dbReference type="ARBA" id="ARBA00022692"/>
    </source>
</evidence>
<comment type="subcellular location">
    <subcellularLocation>
        <location evidence="1">Cell membrane</location>
        <topology evidence="1">Multi-pass membrane protein</topology>
    </subcellularLocation>
</comment>
<dbReference type="CDD" id="cd13961">
    <property type="entry name" value="PT_UbiA_DGGGPS"/>
    <property type="match status" value="1"/>
</dbReference>
<feature type="transmembrane region" description="Helical" evidence="5">
    <location>
        <begin position="83"/>
        <end position="104"/>
    </location>
</feature>
<evidence type="ECO:0000313" key="6">
    <source>
        <dbReference type="EMBL" id="MFC6725232.1"/>
    </source>
</evidence>
<sequence length="244" mass="25529">FAVAAGNAINDYVDADIDAINRPSRAIPRGAVSEREALAFSCLLFLAAVVCALQLPVSAILIAIVNLLALVAYTKFFKGLPGVGNVVVGYLTGSTFLFGGFTVVDGMNTPFEFPTPPLGLLVLFGLAATATFTREAVKDVEDLEGDREEGLRTLPIVIGERNTLWLGFLAMATAVAASGLPYLVGTFGRVYLALIVPADGVLLGATVHSFRDPTRSQQLLKTGMLLATGAFLLSRVAVLVGVGA</sequence>
<dbReference type="Pfam" id="PF01040">
    <property type="entry name" value="UbiA"/>
    <property type="match status" value="1"/>
</dbReference>
<dbReference type="PANTHER" id="PTHR42723:SF1">
    <property type="entry name" value="CHLOROPHYLL SYNTHASE, CHLOROPLASTIC"/>
    <property type="match status" value="1"/>
</dbReference>
<keyword evidence="4 5" id="KW-0472">Membrane</keyword>
<dbReference type="EC" id="2.5.1.42" evidence="6"/>
<name>A0ABD5S1Y5_9EURY</name>
<evidence type="ECO:0000256" key="1">
    <source>
        <dbReference type="ARBA" id="ARBA00004651"/>
    </source>
</evidence>
<evidence type="ECO:0000256" key="5">
    <source>
        <dbReference type="SAM" id="Phobius"/>
    </source>
</evidence>
<keyword evidence="2 5" id="KW-0812">Transmembrane</keyword>
<dbReference type="AlphaFoldDB" id="A0ABD5S1Y5"/>
<accession>A0ABD5S1Y5</accession>
<feature type="transmembrane region" description="Helical" evidence="5">
    <location>
        <begin position="164"/>
        <end position="184"/>
    </location>
</feature>
<keyword evidence="6" id="KW-0808">Transferase</keyword>
<evidence type="ECO:0000256" key="4">
    <source>
        <dbReference type="ARBA" id="ARBA00023136"/>
    </source>
</evidence>
<dbReference type="Gene3D" id="1.10.357.140">
    <property type="entry name" value="UbiA prenyltransferase"/>
    <property type="match status" value="1"/>
</dbReference>
<evidence type="ECO:0000256" key="3">
    <source>
        <dbReference type="ARBA" id="ARBA00022989"/>
    </source>
</evidence>
<feature type="transmembrane region" description="Helical" evidence="5">
    <location>
        <begin position="222"/>
        <end position="242"/>
    </location>
</feature>
<proteinExistence type="predicted"/>
<gene>
    <name evidence="6" type="ORF">ACFQE1_12800</name>
</gene>
<organism evidence="6 7">
    <name type="scientific">Halobium palmae</name>
    <dbReference type="NCBI Taxonomy" id="1776492"/>
    <lineage>
        <taxon>Archaea</taxon>
        <taxon>Methanobacteriati</taxon>
        <taxon>Methanobacteriota</taxon>
        <taxon>Stenosarchaea group</taxon>
        <taxon>Halobacteria</taxon>
        <taxon>Halobacteriales</taxon>
        <taxon>Haloferacaceae</taxon>
        <taxon>Halobium</taxon>
    </lineage>
</organism>
<evidence type="ECO:0000313" key="7">
    <source>
        <dbReference type="Proteomes" id="UP001596328"/>
    </source>
</evidence>
<feature type="transmembrane region" description="Helical" evidence="5">
    <location>
        <begin position="190"/>
        <end position="210"/>
    </location>
</feature>
<keyword evidence="3 5" id="KW-1133">Transmembrane helix</keyword>
<dbReference type="PANTHER" id="PTHR42723">
    <property type="entry name" value="CHLOROPHYLL SYNTHASE"/>
    <property type="match status" value="1"/>
</dbReference>
<comment type="caution">
    <text evidence="6">The sequence shown here is derived from an EMBL/GenBank/DDBJ whole genome shotgun (WGS) entry which is preliminary data.</text>
</comment>
<feature type="transmembrane region" description="Helical" evidence="5">
    <location>
        <begin position="116"/>
        <end position="133"/>
    </location>
</feature>
<dbReference type="InterPro" id="IPR044878">
    <property type="entry name" value="UbiA_sf"/>
</dbReference>
<dbReference type="GO" id="GO:0047295">
    <property type="term" value="F:geranylgeranylglycerol-phosphate geranylgeranyltransferase activity"/>
    <property type="evidence" value="ECO:0007669"/>
    <property type="project" value="UniProtKB-EC"/>
</dbReference>
<reference evidence="6 7" key="1">
    <citation type="journal article" date="2019" name="Int. J. Syst. Evol. Microbiol.">
        <title>The Global Catalogue of Microorganisms (GCM) 10K type strain sequencing project: providing services to taxonomists for standard genome sequencing and annotation.</title>
        <authorList>
            <consortium name="The Broad Institute Genomics Platform"/>
            <consortium name="The Broad Institute Genome Sequencing Center for Infectious Disease"/>
            <person name="Wu L."/>
            <person name="Ma J."/>
        </authorList>
    </citation>
    <scope>NUCLEOTIDE SEQUENCE [LARGE SCALE GENOMIC DNA]</scope>
    <source>
        <strain evidence="6 7">NBRC 111368</strain>
    </source>
</reference>
<dbReference type="NCBIfam" id="NF009521">
    <property type="entry name" value="PRK12882.1"/>
    <property type="match status" value="1"/>
</dbReference>
<dbReference type="EMBL" id="JBHSWU010000435">
    <property type="protein sequence ID" value="MFC6725232.1"/>
    <property type="molecule type" value="Genomic_DNA"/>
</dbReference>